<sequence length="143" mass="15892">MIQPNPSTIIQPTSYHHLLYHCFNISTTTTTIGSTKVLPPPTLVKPNHCPQLHHLPKHFTTNTNLPHLPLIQQLSDHNGSTISTIAPPLTIHPSVQNVSHLHHLCKASPIPTGPPLQPPPRSFKLKSRHHPFPLGSCGFFMQY</sequence>
<name>A0A9Q3EWK5_9BASI</name>
<dbReference type="EMBL" id="AVOT02035305">
    <property type="protein sequence ID" value="MBW0529606.1"/>
    <property type="molecule type" value="Genomic_DNA"/>
</dbReference>
<dbReference type="AlphaFoldDB" id="A0A9Q3EWK5"/>
<dbReference type="Proteomes" id="UP000765509">
    <property type="component" value="Unassembled WGS sequence"/>
</dbReference>
<evidence type="ECO:0000313" key="1">
    <source>
        <dbReference type="EMBL" id="MBW0529606.1"/>
    </source>
</evidence>
<proteinExistence type="predicted"/>
<accession>A0A9Q3EWK5</accession>
<comment type="caution">
    <text evidence="1">The sequence shown here is derived from an EMBL/GenBank/DDBJ whole genome shotgun (WGS) entry which is preliminary data.</text>
</comment>
<organism evidence="1 2">
    <name type="scientific">Austropuccinia psidii MF-1</name>
    <dbReference type="NCBI Taxonomy" id="1389203"/>
    <lineage>
        <taxon>Eukaryota</taxon>
        <taxon>Fungi</taxon>
        <taxon>Dikarya</taxon>
        <taxon>Basidiomycota</taxon>
        <taxon>Pucciniomycotina</taxon>
        <taxon>Pucciniomycetes</taxon>
        <taxon>Pucciniales</taxon>
        <taxon>Sphaerophragmiaceae</taxon>
        <taxon>Austropuccinia</taxon>
    </lineage>
</organism>
<gene>
    <name evidence="1" type="ORF">O181_069321</name>
</gene>
<evidence type="ECO:0000313" key="2">
    <source>
        <dbReference type="Proteomes" id="UP000765509"/>
    </source>
</evidence>
<protein>
    <submittedName>
        <fullName evidence="1">Uncharacterized protein</fullName>
    </submittedName>
</protein>
<reference evidence="1" key="1">
    <citation type="submission" date="2021-03" db="EMBL/GenBank/DDBJ databases">
        <title>Draft genome sequence of rust myrtle Austropuccinia psidii MF-1, a brazilian biotype.</title>
        <authorList>
            <person name="Quecine M.C."/>
            <person name="Pachon D.M.R."/>
            <person name="Bonatelli M.L."/>
            <person name="Correr F.H."/>
            <person name="Franceschini L.M."/>
            <person name="Leite T.F."/>
            <person name="Margarido G.R.A."/>
            <person name="Almeida C.A."/>
            <person name="Ferrarezi J.A."/>
            <person name="Labate C.A."/>
        </authorList>
    </citation>
    <scope>NUCLEOTIDE SEQUENCE</scope>
    <source>
        <strain evidence="1">MF-1</strain>
    </source>
</reference>
<keyword evidence="2" id="KW-1185">Reference proteome</keyword>